<name>A0A2P0QJC0_9PROT</name>
<dbReference type="InterPro" id="IPR003673">
    <property type="entry name" value="CoA-Trfase_fam_III"/>
</dbReference>
<dbReference type="EMBL" id="KY400105">
    <property type="protein sequence ID" value="ART90551.1"/>
    <property type="molecule type" value="Genomic_DNA"/>
</dbReference>
<protein>
    <submittedName>
        <fullName evidence="2">Acetyl CoA-transferase</fullName>
    </submittedName>
</protein>
<dbReference type="InterPro" id="IPR050483">
    <property type="entry name" value="CoA-transferase_III_domain"/>
</dbReference>
<dbReference type="SUPFAM" id="SSF89796">
    <property type="entry name" value="CoA-transferase family III (CaiB/BaiF)"/>
    <property type="match status" value="1"/>
</dbReference>
<dbReference type="Gene3D" id="3.30.1540.10">
    <property type="entry name" value="formyl-coa transferase, domain 3"/>
    <property type="match status" value="1"/>
</dbReference>
<sequence length="399" mass="43668">MDGMTDFGAGPLDGIRIIDITNVIMGPFATHILADMGADVIKIEAPEGDLMRNLKPYRNAGMGGAFLQLHRNKRGVMLDLKHEPALAALKRLIPTADVFVHALRPKAIDRLGLDYESVSALRPDIVYCGAYGFSKDGPYADKAAYDDVIQAGSGLAALHGKRYGEPNYAPTVVCDKLAGQAIAYSILAGLLQLERGGGGQAIEVPMFETAIEFLTPEHYAGAVFEPPLSEFGYPRVLAKNRKPFPTADGYCCIMPYSDANWRDFVDFIGQPELKDDPRLESVTTRGLNVDFLYGLIAEAAPKHSTAEWVQFCDRSSIPSMPVLAFEDLRDNEHVKAVGLFETVEHPSEGRHQMVRRPVNFGKAPFALRRHAPRLGEHTREVLAEAGLSEAEIEMATGES</sequence>
<accession>A0A2P0QJC0</accession>
<dbReference type="Gene3D" id="3.40.50.10540">
    <property type="entry name" value="Crotonobetainyl-coa:carnitine coa-transferase, domain 1"/>
    <property type="match status" value="1"/>
</dbReference>
<proteinExistence type="predicted"/>
<dbReference type="InterPro" id="IPR023606">
    <property type="entry name" value="CoA-Trfase_III_dom_1_sf"/>
</dbReference>
<dbReference type="InterPro" id="IPR044855">
    <property type="entry name" value="CoA-Trfase_III_dom3_sf"/>
</dbReference>
<organism evidence="2">
    <name type="scientific">uncultured Pseudomonadota bacterium</name>
    <dbReference type="NCBI Taxonomy" id="153809"/>
    <lineage>
        <taxon>Bacteria</taxon>
        <taxon>Pseudomonadati</taxon>
        <taxon>Pseudomonadota</taxon>
        <taxon>environmental samples</taxon>
    </lineage>
</organism>
<evidence type="ECO:0000313" key="2">
    <source>
        <dbReference type="EMBL" id="ART90551.1"/>
    </source>
</evidence>
<keyword evidence="1 2" id="KW-0808">Transferase</keyword>
<reference evidence="2" key="1">
    <citation type="submission" date="2016-12" db="EMBL/GenBank/DDBJ databases">
        <title>Arsenic respiratory pathways in the anoxic pelagic waters of the Pacific Ocean.</title>
        <authorList>
            <person name="Saunders J.K."/>
            <person name="Fuchsman C.A."/>
            <person name="McKay C."/>
            <person name="Rocap G."/>
        </authorList>
    </citation>
    <scope>NUCLEOTIDE SEQUENCE</scope>
</reference>
<dbReference type="GO" id="GO:0008410">
    <property type="term" value="F:CoA-transferase activity"/>
    <property type="evidence" value="ECO:0007669"/>
    <property type="project" value="TreeGrafter"/>
</dbReference>
<dbReference type="PANTHER" id="PTHR48207:SF4">
    <property type="entry name" value="BLL6097 PROTEIN"/>
    <property type="match status" value="1"/>
</dbReference>
<dbReference type="PANTHER" id="PTHR48207">
    <property type="entry name" value="SUCCINATE--HYDROXYMETHYLGLUTARATE COA-TRANSFERASE"/>
    <property type="match status" value="1"/>
</dbReference>
<dbReference type="AlphaFoldDB" id="A0A2P0QJC0"/>
<evidence type="ECO:0000256" key="1">
    <source>
        <dbReference type="ARBA" id="ARBA00022679"/>
    </source>
</evidence>
<dbReference type="Pfam" id="PF02515">
    <property type="entry name" value="CoA_transf_3"/>
    <property type="match status" value="1"/>
</dbReference>